<dbReference type="EC" id="4.1.99.22" evidence="1 12"/>
<feature type="binding site" evidence="12">
    <location>
        <position position="258"/>
    </location>
    <ligand>
        <name>[4Fe-4S] cluster</name>
        <dbReference type="ChEBI" id="CHEBI:49883"/>
        <label>2</label>
        <note>4Fe-4S-substrate</note>
    </ligand>
</feature>
<dbReference type="GO" id="GO:0005525">
    <property type="term" value="F:GTP binding"/>
    <property type="evidence" value="ECO:0007669"/>
    <property type="project" value="UniProtKB-UniRule"/>
</dbReference>
<feature type="binding site" evidence="12">
    <location>
        <position position="155"/>
    </location>
    <ligand>
        <name>GTP</name>
        <dbReference type="ChEBI" id="CHEBI:37565"/>
    </ligand>
</feature>
<dbReference type="Pfam" id="PF06463">
    <property type="entry name" value="Mob_synth_C"/>
    <property type="match status" value="1"/>
</dbReference>
<dbReference type="SUPFAM" id="SSF102114">
    <property type="entry name" value="Radical SAM enzymes"/>
    <property type="match status" value="1"/>
</dbReference>
<comment type="pathway">
    <text evidence="12">Cofactor biosynthesis; molybdopterin biosynthesis.</text>
</comment>
<keyword evidence="6 12" id="KW-0408">Iron</keyword>
<dbReference type="InterPro" id="IPR000385">
    <property type="entry name" value="MoaA_NifB_PqqE_Fe-S-bd_CS"/>
</dbReference>
<keyword evidence="15" id="KW-1185">Reference proteome</keyword>
<dbReference type="GO" id="GO:0061798">
    <property type="term" value="F:GTP 3',8'-cyclase activity"/>
    <property type="evidence" value="ECO:0007669"/>
    <property type="project" value="UniProtKB-UniRule"/>
</dbReference>
<dbReference type="InterPro" id="IPR040064">
    <property type="entry name" value="MoaA-like"/>
</dbReference>
<dbReference type="GO" id="GO:0006777">
    <property type="term" value="P:Mo-molybdopterin cofactor biosynthetic process"/>
    <property type="evidence" value="ECO:0007669"/>
    <property type="project" value="UniProtKB-UniRule"/>
</dbReference>
<evidence type="ECO:0000256" key="11">
    <source>
        <dbReference type="ARBA" id="ARBA00048697"/>
    </source>
</evidence>
<comment type="catalytic activity">
    <reaction evidence="11 12">
        <text>GTP + AH2 + S-adenosyl-L-methionine = (8S)-3',8-cyclo-7,8-dihydroguanosine 5'-triphosphate + 5'-deoxyadenosine + L-methionine + A + H(+)</text>
        <dbReference type="Rhea" id="RHEA:49576"/>
        <dbReference type="ChEBI" id="CHEBI:13193"/>
        <dbReference type="ChEBI" id="CHEBI:15378"/>
        <dbReference type="ChEBI" id="CHEBI:17319"/>
        <dbReference type="ChEBI" id="CHEBI:17499"/>
        <dbReference type="ChEBI" id="CHEBI:37565"/>
        <dbReference type="ChEBI" id="CHEBI:57844"/>
        <dbReference type="ChEBI" id="CHEBI:59789"/>
        <dbReference type="ChEBI" id="CHEBI:131766"/>
        <dbReference type="EC" id="4.1.99.22"/>
    </reaction>
</comment>
<feature type="binding site" evidence="12">
    <location>
        <position position="94"/>
    </location>
    <ligand>
        <name>GTP</name>
        <dbReference type="ChEBI" id="CHEBI:37565"/>
    </ligand>
</feature>
<dbReference type="Pfam" id="PF04055">
    <property type="entry name" value="Radical_SAM"/>
    <property type="match status" value="1"/>
</dbReference>
<evidence type="ECO:0000256" key="2">
    <source>
        <dbReference type="ARBA" id="ARBA00022485"/>
    </source>
</evidence>
<dbReference type="InterPro" id="IPR013483">
    <property type="entry name" value="MoaA"/>
</dbReference>
<comment type="cofactor">
    <cofactor evidence="12">
        <name>[4Fe-4S] cluster</name>
        <dbReference type="ChEBI" id="CHEBI:49883"/>
    </cofactor>
    <text evidence="12">Binds 2 [4Fe-4S] clusters. Binds 1 [4Fe-4S] cluster coordinated with 3 cysteines and an exchangeable S-adenosyl-L-methionine and 1 [4Fe-4S] cluster coordinated with 3 cysteines and the GTP-derived substrate.</text>
</comment>
<evidence type="ECO:0000256" key="5">
    <source>
        <dbReference type="ARBA" id="ARBA00022741"/>
    </source>
</evidence>
<sequence length="327" mass="36034">MRDTFGRQIEYLRISVTDRCNLRCVYCMPPEGVEKLGHEKIMHFEEIAEVVRVAAQYGVRAVRLTGGEPLVRKELPRLVRMIAETPGIEDVSLTTNGILLADLAAPLAEAGLKRVNVSLDTLDADKFTRITRVGSIENVWQGIAAAEKAGLAPLKINVVTMRGVNDDELMDMALLAKEHPWTVRFIELMPVKNQAPWGPGFPEPENAYISIQEMLQILEPLHLEPLTRKVGLGPAREYSLPGGMGKVGFISPVGDHFCAECNRLRLTADGNIRPCLLSDVEIPLLPALRAGESILPLLQQALRVKPEGHTLAEHITPHGRCMQQIGG</sequence>
<dbReference type="PROSITE" id="PS51918">
    <property type="entry name" value="RADICAL_SAM"/>
    <property type="match status" value="1"/>
</dbReference>
<dbReference type="InterPro" id="IPR058240">
    <property type="entry name" value="rSAM_sf"/>
</dbReference>
<dbReference type="NCBIfam" id="TIGR02666">
    <property type="entry name" value="moaA"/>
    <property type="match status" value="1"/>
</dbReference>
<feature type="binding site" evidence="12">
    <location>
        <position position="275"/>
    </location>
    <ligand>
        <name>[4Fe-4S] cluster</name>
        <dbReference type="ChEBI" id="CHEBI:49883"/>
        <label>2</label>
        <note>4Fe-4S-substrate</note>
    </ligand>
</feature>
<dbReference type="GO" id="GO:0061799">
    <property type="term" value="F:cyclic pyranopterin monophosphate synthase activity"/>
    <property type="evidence" value="ECO:0007669"/>
    <property type="project" value="TreeGrafter"/>
</dbReference>
<dbReference type="EMBL" id="LGCL01000015">
    <property type="protein sequence ID" value="KPL79246.1"/>
    <property type="molecule type" value="Genomic_DNA"/>
</dbReference>
<dbReference type="PATRIC" id="fig|1134406.4.peg.313"/>
<gene>
    <name evidence="12" type="primary">moaA</name>
    <name evidence="14" type="ORF">ADN00_04745</name>
</gene>
<comment type="caution">
    <text evidence="14">The sequence shown here is derived from an EMBL/GenBank/DDBJ whole genome shotgun (WGS) entry which is preliminary data.</text>
</comment>
<dbReference type="InterPro" id="IPR010505">
    <property type="entry name" value="MoaA_twitch"/>
</dbReference>
<dbReference type="Gene3D" id="3.20.20.70">
    <property type="entry name" value="Aldolase class I"/>
    <property type="match status" value="1"/>
</dbReference>
<feature type="binding site" evidence="12">
    <location>
        <position position="13"/>
    </location>
    <ligand>
        <name>GTP</name>
        <dbReference type="ChEBI" id="CHEBI:37565"/>
    </ligand>
</feature>
<evidence type="ECO:0000256" key="12">
    <source>
        <dbReference type="HAMAP-Rule" id="MF_01225"/>
    </source>
</evidence>
<feature type="binding site" evidence="12">
    <location>
        <position position="27"/>
    </location>
    <ligand>
        <name>[4Fe-4S] cluster</name>
        <dbReference type="ChEBI" id="CHEBI:49883"/>
        <label>1</label>
        <note>4Fe-4S-S-AdoMet</note>
    </ligand>
</feature>
<feature type="binding site" evidence="12">
    <location>
        <position position="24"/>
    </location>
    <ligand>
        <name>[4Fe-4S] cluster</name>
        <dbReference type="ChEBI" id="CHEBI:49883"/>
        <label>1</label>
        <note>4Fe-4S-S-AdoMet</note>
    </ligand>
</feature>
<keyword evidence="3 12" id="KW-0949">S-adenosyl-L-methionine</keyword>
<organism evidence="14 15">
    <name type="scientific">Ornatilinea apprima</name>
    <dbReference type="NCBI Taxonomy" id="1134406"/>
    <lineage>
        <taxon>Bacteria</taxon>
        <taxon>Bacillati</taxon>
        <taxon>Chloroflexota</taxon>
        <taxon>Anaerolineae</taxon>
        <taxon>Anaerolineales</taxon>
        <taxon>Anaerolineaceae</taxon>
        <taxon>Ornatilinea</taxon>
    </lineage>
</organism>
<evidence type="ECO:0000259" key="13">
    <source>
        <dbReference type="PROSITE" id="PS51918"/>
    </source>
</evidence>
<reference evidence="14 15" key="1">
    <citation type="submission" date="2015-07" db="EMBL/GenBank/DDBJ databases">
        <title>Genome sequence of Ornatilinea apprima DSM 23815.</title>
        <authorList>
            <person name="Hemp J."/>
            <person name="Ward L.M."/>
            <person name="Pace L.A."/>
            <person name="Fischer W.W."/>
        </authorList>
    </citation>
    <scope>NUCLEOTIDE SEQUENCE [LARGE SCALE GENOMIC DNA]</scope>
    <source>
        <strain evidence="14 15">P3M-1</strain>
    </source>
</reference>
<dbReference type="NCBIfam" id="NF001199">
    <property type="entry name" value="PRK00164.2-1"/>
    <property type="match status" value="1"/>
</dbReference>
<evidence type="ECO:0000256" key="10">
    <source>
        <dbReference type="ARBA" id="ARBA00023239"/>
    </source>
</evidence>
<feature type="domain" description="Radical SAM core" evidence="13">
    <location>
        <begin position="4"/>
        <end position="224"/>
    </location>
</feature>
<evidence type="ECO:0000256" key="1">
    <source>
        <dbReference type="ARBA" id="ARBA00012167"/>
    </source>
</evidence>
<dbReference type="Proteomes" id="UP000050417">
    <property type="component" value="Unassembled WGS sequence"/>
</dbReference>
<dbReference type="OrthoDB" id="9763993at2"/>
<evidence type="ECO:0000256" key="7">
    <source>
        <dbReference type="ARBA" id="ARBA00023014"/>
    </source>
</evidence>
<dbReference type="CDD" id="cd21117">
    <property type="entry name" value="Twitch_MoaA"/>
    <property type="match status" value="1"/>
</dbReference>
<keyword evidence="7 12" id="KW-0411">Iron-sulfur</keyword>
<feature type="binding site" evidence="12">
    <location>
        <position position="261"/>
    </location>
    <ligand>
        <name>[4Fe-4S] cluster</name>
        <dbReference type="ChEBI" id="CHEBI:49883"/>
        <label>2</label>
        <note>4Fe-4S-substrate</note>
    </ligand>
</feature>
<keyword evidence="9 12" id="KW-0501">Molybdenum cofactor biosynthesis</keyword>
<protein>
    <recommendedName>
        <fullName evidence="1 12">GTP 3',8-cyclase</fullName>
        <ecNumber evidence="1 12">4.1.99.22</ecNumber>
    </recommendedName>
    <alternativeName>
        <fullName evidence="12">Molybdenum cofactor biosynthesis protein A</fullName>
    </alternativeName>
</protein>
<dbReference type="InterPro" id="IPR006638">
    <property type="entry name" value="Elp3/MiaA/NifB-like_rSAM"/>
</dbReference>
<evidence type="ECO:0000256" key="8">
    <source>
        <dbReference type="ARBA" id="ARBA00023134"/>
    </source>
</evidence>
<accession>A0A0P6XAT8</accession>
<keyword evidence="4 12" id="KW-0479">Metal-binding</keyword>
<keyword evidence="5 12" id="KW-0547">Nucleotide-binding</keyword>
<name>A0A0P6XAT8_9CHLR</name>
<evidence type="ECO:0000313" key="14">
    <source>
        <dbReference type="EMBL" id="KPL79246.1"/>
    </source>
</evidence>
<dbReference type="SFLD" id="SFLDS00029">
    <property type="entry name" value="Radical_SAM"/>
    <property type="match status" value="1"/>
</dbReference>
<dbReference type="InterPro" id="IPR050105">
    <property type="entry name" value="MoCo_biosynth_MoaA/MoaC"/>
</dbReference>
<dbReference type="UniPathway" id="UPA00344"/>
<feature type="binding site" evidence="12">
    <location>
        <begin position="263"/>
        <end position="265"/>
    </location>
    <ligand>
        <name>GTP</name>
        <dbReference type="ChEBI" id="CHEBI:37565"/>
    </ligand>
</feature>
<keyword evidence="10 12" id="KW-0456">Lyase</keyword>
<comment type="function">
    <text evidence="12">Catalyzes the cyclization of GTP to (8S)-3',8-cyclo-7,8-dihydroguanosine 5'-triphosphate.</text>
</comment>
<dbReference type="AlphaFoldDB" id="A0A0P6XAT8"/>
<evidence type="ECO:0000256" key="6">
    <source>
        <dbReference type="ARBA" id="ARBA00023004"/>
    </source>
</evidence>
<evidence type="ECO:0000256" key="4">
    <source>
        <dbReference type="ARBA" id="ARBA00022723"/>
    </source>
</evidence>
<proteinExistence type="inferred from homology"/>
<dbReference type="SFLD" id="SFLDG01383">
    <property type="entry name" value="cyclic_pyranopterin_phosphate"/>
    <property type="match status" value="1"/>
</dbReference>
<dbReference type="InterPro" id="IPR007197">
    <property type="entry name" value="rSAM"/>
</dbReference>
<dbReference type="HAMAP" id="MF_01225_B">
    <property type="entry name" value="MoaA_B"/>
    <property type="match status" value="1"/>
</dbReference>
<feature type="binding site" evidence="12">
    <location>
        <position position="118"/>
    </location>
    <ligand>
        <name>S-adenosyl-L-methionine</name>
        <dbReference type="ChEBI" id="CHEBI:59789"/>
    </ligand>
</feature>
<dbReference type="CDD" id="cd01335">
    <property type="entry name" value="Radical_SAM"/>
    <property type="match status" value="1"/>
</dbReference>
<keyword evidence="2 12" id="KW-0004">4Fe-4S</keyword>
<feature type="binding site" evidence="12">
    <location>
        <position position="20"/>
    </location>
    <ligand>
        <name>[4Fe-4S] cluster</name>
        <dbReference type="ChEBI" id="CHEBI:49883"/>
        <label>1</label>
        <note>4Fe-4S-S-AdoMet</note>
    </ligand>
</feature>
<evidence type="ECO:0000256" key="3">
    <source>
        <dbReference type="ARBA" id="ARBA00022691"/>
    </source>
</evidence>
<dbReference type="SFLD" id="SFLDG01386">
    <property type="entry name" value="main_SPASM_domain-containing"/>
    <property type="match status" value="1"/>
</dbReference>
<dbReference type="PROSITE" id="PS01305">
    <property type="entry name" value="MOAA_NIFB_PQQE"/>
    <property type="match status" value="1"/>
</dbReference>
<feature type="binding site" evidence="12">
    <location>
        <position position="63"/>
    </location>
    <ligand>
        <name>GTP</name>
        <dbReference type="ChEBI" id="CHEBI:37565"/>
    </ligand>
</feature>
<dbReference type="InterPro" id="IPR013785">
    <property type="entry name" value="Aldolase_TIM"/>
</dbReference>
<dbReference type="STRING" id="1134406.ADN00_04745"/>
<feature type="binding site" evidence="12">
    <location>
        <position position="67"/>
    </location>
    <ligand>
        <name>S-adenosyl-L-methionine</name>
        <dbReference type="ChEBI" id="CHEBI:59789"/>
    </ligand>
</feature>
<comment type="similarity">
    <text evidence="12">Belongs to the radical SAM superfamily. MoaA family.</text>
</comment>
<dbReference type="PANTHER" id="PTHR22960:SF0">
    <property type="entry name" value="MOLYBDENUM COFACTOR BIOSYNTHESIS PROTEIN 1"/>
    <property type="match status" value="1"/>
</dbReference>
<evidence type="ECO:0000256" key="9">
    <source>
        <dbReference type="ARBA" id="ARBA00023150"/>
    </source>
</evidence>
<dbReference type="GO" id="GO:0051539">
    <property type="term" value="F:4 iron, 4 sulfur cluster binding"/>
    <property type="evidence" value="ECO:0007669"/>
    <property type="project" value="UniProtKB-UniRule"/>
</dbReference>
<dbReference type="SMART" id="SM00729">
    <property type="entry name" value="Elp3"/>
    <property type="match status" value="1"/>
</dbReference>
<evidence type="ECO:0000313" key="15">
    <source>
        <dbReference type="Proteomes" id="UP000050417"/>
    </source>
</evidence>
<dbReference type="GO" id="GO:1904047">
    <property type="term" value="F:S-adenosyl-L-methionine binding"/>
    <property type="evidence" value="ECO:0007669"/>
    <property type="project" value="UniProtKB-UniRule"/>
</dbReference>
<dbReference type="SFLD" id="SFLDG01067">
    <property type="entry name" value="SPASM/twitch_domain_containing"/>
    <property type="match status" value="1"/>
</dbReference>
<keyword evidence="8 12" id="KW-0342">GTP-binding</keyword>
<feature type="binding site" evidence="12">
    <location>
        <position position="26"/>
    </location>
    <ligand>
        <name>S-adenosyl-L-methionine</name>
        <dbReference type="ChEBI" id="CHEBI:59789"/>
    </ligand>
</feature>
<feature type="binding site" evidence="12">
    <location>
        <position position="189"/>
    </location>
    <ligand>
        <name>S-adenosyl-L-methionine</name>
        <dbReference type="ChEBI" id="CHEBI:59789"/>
    </ligand>
</feature>
<dbReference type="GO" id="GO:0046872">
    <property type="term" value="F:metal ion binding"/>
    <property type="evidence" value="ECO:0007669"/>
    <property type="project" value="UniProtKB-KW"/>
</dbReference>
<dbReference type="PANTHER" id="PTHR22960">
    <property type="entry name" value="MOLYBDOPTERIN COFACTOR SYNTHESIS PROTEIN A"/>
    <property type="match status" value="1"/>
</dbReference>
<comment type="subunit">
    <text evidence="12">Monomer and homodimer.</text>
</comment>